<sequence length="103" mass="11859">MMEISIELLRPVNPTGRSFITNVYGAIAANNREIIDKYKKDVTKLIQRLGFKIEESIGTGKLITGTIVIVLDDNTKEPKQMYTKDIKIWNIEKEYNERIEVSL</sequence>
<dbReference type="AlphaFoldDB" id="A0A2T9WLZ4"/>
<reference evidence="1" key="1">
    <citation type="journal article" date="2015" name="Appl. Environ. Microbiol.">
        <title>Nanoarchaeota, Their Sulfolobales Host, and Nanoarchaeota Virus Distribution across Yellowstone National Park Hot Springs.</title>
        <authorList>
            <person name="Munson-McGee J.H."/>
            <person name="Field E.K."/>
            <person name="Bateson M."/>
            <person name="Rooney C."/>
            <person name="Stepanauskas R."/>
            <person name="Young M.J."/>
        </authorList>
    </citation>
    <scope>NUCLEOTIDE SEQUENCE [LARGE SCALE GENOMIC DNA]</scope>
    <source>
        <strain evidence="1">SCGC AB-777_F03</strain>
    </source>
</reference>
<evidence type="ECO:0000313" key="1">
    <source>
        <dbReference type="EMBL" id="PVU68850.1"/>
    </source>
</evidence>
<proteinExistence type="predicted"/>
<organism evidence="1">
    <name type="scientific">Nanobsidianus stetteri</name>
    <dbReference type="NCBI Taxonomy" id="1294122"/>
    <lineage>
        <taxon>Archaea</taxon>
        <taxon>Nanobdellota</taxon>
        <taxon>Candidatus Nanoarchaeia</taxon>
        <taxon>Nanoarchaeales</taxon>
        <taxon>Nanopusillaceae</taxon>
        <taxon>Candidatus Nanobsidianus</taxon>
    </lineage>
</organism>
<accession>A0A2T9WLZ4</accession>
<protein>
    <submittedName>
        <fullName evidence="1">Uncharacterized protein</fullName>
    </submittedName>
</protein>
<comment type="caution">
    <text evidence="1">The sequence shown here is derived from an EMBL/GenBank/DDBJ whole genome shotgun (WGS) entry which is preliminary data.</text>
</comment>
<reference evidence="1" key="2">
    <citation type="submission" date="2017-05" db="EMBL/GenBank/DDBJ databases">
        <authorList>
            <person name="Song R."/>
            <person name="Chenine A.L."/>
            <person name="Ruprecht R.M."/>
        </authorList>
    </citation>
    <scope>NUCLEOTIDE SEQUENCE</scope>
    <source>
        <strain evidence="1">SCGC AB-777_F03</strain>
    </source>
</reference>
<name>A0A2T9WLZ4_NANST</name>
<dbReference type="EMBL" id="QEFP01000002">
    <property type="protein sequence ID" value="PVU68850.1"/>
    <property type="molecule type" value="Genomic_DNA"/>
</dbReference>
<gene>
    <name evidence="1" type="ORF">DDW03_00725</name>
</gene>